<dbReference type="EMBL" id="CP003470">
    <property type="protein sequence ID" value="AGG89441.1"/>
    <property type="molecule type" value="Genomic_DNA"/>
</dbReference>
<dbReference type="STRING" id="666685.R2APBS1_2345"/>
<protein>
    <recommendedName>
        <fullName evidence="1">AAA+ ATPase domain-containing protein</fullName>
    </recommendedName>
</protein>
<dbReference type="InterPro" id="IPR051396">
    <property type="entry name" value="Bact_Antivir_Def_Nuclease"/>
</dbReference>
<dbReference type="KEGG" id="rhd:R2APBS1_2345"/>
<dbReference type="Gene3D" id="3.40.50.300">
    <property type="entry name" value="P-loop containing nucleotide triphosphate hydrolases"/>
    <property type="match status" value="2"/>
</dbReference>
<gene>
    <name evidence="2" type="ORF">R2APBS1_2345</name>
</gene>
<dbReference type="SMART" id="SM00382">
    <property type="entry name" value="AAA"/>
    <property type="match status" value="1"/>
</dbReference>
<dbReference type="eggNOG" id="COG1106">
    <property type="taxonomic scope" value="Bacteria"/>
</dbReference>
<organism evidence="2 3">
    <name type="scientific">Rhodanobacter denitrificans</name>
    <dbReference type="NCBI Taxonomy" id="666685"/>
    <lineage>
        <taxon>Bacteria</taxon>
        <taxon>Pseudomonadati</taxon>
        <taxon>Pseudomonadota</taxon>
        <taxon>Gammaproteobacteria</taxon>
        <taxon>Lysobacterales</taxon>
        <taxon>Rhodanobacteraceae</taxon>
        <taxon>Rhodanobacter</taxon>
    </lineage>
</organism>
<dbReference type="Pfam" id="PF13304">
    <property type="entry name" value="AAA_21"/>
    <property type="match status" value="1"/>
</dbReference>
<evidence type="ECO:0000313" key="3">
    <source>
        <dbReference type="Proteomes" id="UP000011859"/>
    </source>
</evidence>
<dbReference type="SUPFAM" id="SSF52540">
    <property type="entry name" value="P-loop containing nucleoside triphosphate hydrolases"/>
    <property type="match status" value="1"/>
</dbReference>
<dbReference type="RefSeq" id="WP_015448052.1">
    <property type="nucleotide sequence ID" value="NC_020541.1"/>
</dbReference>
<evidence type="ECO:0000259" key="1">
    <source>
        <dbReference type="SMART" id="SM00382"/>
    </source>
</evidence>
<keyword evidence="3" id="KW-1185">Reference proteome</keyword>
<feature type="domain" description="AAA+ ATPase" evidence="1">
    <location>
        <begin position="38"/>
        <end position="329"/>
    </location>
</feature>
<dbReference type="InterPro" id="IPR003593">
    <property type="entry name" value="AAA+_ATPase"/>
</dbReference>
<dbReference type="PANTHER" id="PTHR43581:SF4">
    <property type="entry name" value="ATP_GTP PHOSPHATASE"/>
    <property type="match status" value="1"/>
</dbReference>
<dbReference type="Proteomes" id="UP000011859">
    <property type="component" value="Chromosome"/>
</dbReference>
<sequence length="556" mass="61266">MAKTQIVATNNDSRILVRSIEFGHPPFRKLSNLKLSIAERLTLIAGHNGIGKSTILGLLTNTFGLTEGPKSYFGDHFYANIEKIVYLALDEVEPSQKQLSSQPIVVSDVEGVIVRKRCAMTKRVKEKRARVVPRTVDRADNDPVGQDAKIPLPTLYLGIRRLASIGEANDRDVAVSESTMHVDDRKVMVDFMNAVILGVEVTTDVTEQSIKGANKRTSQPGYKHHDALAVSMGQDSLGSIATALASFSKLKREQDAGYRGGLLVIDELDVGFHPHAIDRLAKNLKAYAKKLNLQIIATTHSPRLIEAIHPDGAGDRRAPDTVVYLLDTTTPRIAEDQSLQAIIDDMSLREDMPVKASKPVLGVYFEDEEGKQFFDALVPAARKAALGNKYGVRIRPIGLGVGGSNLIKLPDHDPIFKDRVLIVDADTSIPERAARRKNTLKLPCPAGASGTDRSPENVIKNFIRSMITATDGHLRQALLQLSPPNPSSDKLLAAFFPDNTGQSNDRDSSKSWWTGHWEKLKRWGILNTWIAHHSVVVDHFLDEFEKAVAATSRRLK</sequence>
<dbReference type="HOGENOM" id="CLU_026496_0_0_6"/>
<dbReference type="OrthoDB" id="5959617at2"/>
<accession>M4NP60</accession>
<dbReference type="InterPro" id="IPR027417">
    <property type="entry name" value="P-loop_NTPase"/>
</dbReference>
<evidence type="ECO:0000313" key="2">
    <source>
        <dbReference type="EMBL" id="AGG89441.1"/>
    </source>
</evidence>
<name>M4NP60_9GAMM</name>
<dbReference type="GO" id="GO:0016887">
    <property type="term" value="F:ATP hydrolysis activity"/>
    <property type="evidence" value="ECO:0007669"/>
    <property type="project" value="InterPro"/>
</dbReference>
<reference evidence="2 3" key="1">
    <citation type="submission" date="2012-04" db="EMBL/GenBank/DDBJ databases">
        <title>Complete genome of Rhodanobacter sp. 2APBS1.</title>
        <authorList>
            <consortium name="US DOE Joint Genome Institute"/>
            <person name="Huntemann M."/>
            <person name="Wei C.-L."/>
            <person name="Han J."/>
            <person name="Detter J.C."/>
            <person name="Han C."/>
            <person name="Tapia R."/>
            <person name="Munk A.C.C."/>
            <person name="Chen A."/>
            <person name="Krypides N."/>
            <person name="Mavromatis K."/>
            <person name="Markowitz V."/>
            <person name="Szeto E."/>
            <person name="Ivanova N."/>
            <person name="Mikhailova N."/>
            <person name="Ovchinnikova G."/>
            <person name="Pagani I."/>
            <person name="Pati A."/>
            <person name="Goodwin L."/>
            <person name="Peters L."/>
            <person name="Pitluck S."/>
            <person name="Woyke T."/>
            <person name="Prakash O."/>
            <person name="Elkins J."/>
            <person name="Brown S."/>
            <person name="Palumbo A."/>
            <person name="Hemme C."/>
            <person name="Zhou J."/>
            <person name="Watson D."/>
            <person name="Jardine P."/>
            <person name="Kostka J."/>
            <person name="Green S."/>
        </authorList>
    </citation>
    <scope>NUCLEOTIDE SEQUENCE [LARGE SCALE GENOMIC DNA]</scope>
    <source>
        <strain evidence="2 3">2APBS1</strain>
    </source>
</reference>
<dbReference type="GO" id="GO:0005524">
    <property type="term" value="F:ATP binding"/>
    <property type="evidence" value="ECO:0007669"/>
    <property type="project" value="InterPro"/>
</dbReference>
<dbReference type="AlphaFoldDB" id="M4NP60"/>
<proteinExistence type="predicted"/>
<dbReference type="PANTHER" id="PTHR43581">
    <property type="entry name" value="ATP/GTP PHOSPHATASE"/>
    <property type="match status" value="1"/>
</dbReference>
<dbReference type="InterPro" id="IPR003959">
    <property type="entry name" value="ATPase_AAA_core"/>
</dbReference>